<dbReference type="SUPFAM" id="SSF81606">
    <property type="entry name" value="PP2C-like"/>
    <property type="match status" value="1"/>
</dbReference>
<gene>
    <name evidence="1" type="ORF">LVJ94_24705</name>
</gene>
<dbReference type="EMBL" id="CP089983">
    <property type="protein sequence ID" value="WXB10415.1"/>
    <property type="molecule type" value="Genomic_DNA"/>
</dbReference>
<dbReference type="RefSeq" id="WP_394840090.1">
    <property type="nucleotide sequence ID" value="NZ_CP089929.1"/>
</dbReference>
<evidence type="ECO:0008006" key="3">
    <source>
        <dbReference type="Google" id="ProtNLM"/>
    </source>
</evidence>
<dbReference type="InterPro" id="IPR036457">
    <property type="entry name" value="PPM-type-like_dom_sf"/>
</dbReference>
<organism evidence="1 2">
    <name type="scientific">Pendulispora rubella</name>
    <dbReference type="NCBI Taxonomy" id="2741070"/>
    <lineage>
        <taxon>Bacteria</taxon>
        <taxon>Pseudomonadati</taxon>
        <taxon>Myxococcota</taxon>
        <taxon>Myxococcia</taxon>
        <taxon>Myxococcales</taxon>
        <taxon>Sorangiineae</taxon>
        <taxon>Pendulisporaceae</taxon>
        <taxon>Pendulispora</taxon>
    </lineage>
</organism>
<keyword evidence="2" id="KW-1185">Reference proteome</keyword>
<reference evidence="1" key="1">
    <citation type="submission" date="2021-12" db="EMBL/GenBank/DDBJ databases">
        <title>Discovery of the Pendulisporaceae a myxobacterial family with distinct sporulation behavior and unique specialized metabolism.</title>
        <authorList>
            <person name="Garcia R."/>
            <person name="Popoff A."/>
            <person name="Bader C.D."/>
            <person name="Loehr J."/>
            <person name="Walesch S."/>
            <person name="Walt C."/>
            <person name="Boldt J."/>
            <person name="Bunk B."/>
            <person name="Haeckl F.J.F.P.J."/>
            <person name="Gunesch A.P."/>
            <person name="Birkelbach J."/>
            <person name="Nuebel U."/>
            <person name="Pietschmann T."/>
            <person name="Bach T."/>
            <person name="Mueller R."/>
        </authorList>
    </citation>
    <scope>NUCLEOTIDE SEQUENCE</scope>
    <source>
        <strain evidence="1">MSr11367</strain>
    </source>
</reference>
<accession>A0ABZ2LI42</accession>
<evidence type="ECO:0000313" key="1">
    <source>
        <dbReference type="EMBL" id="WXB10415.1"/>
    </source>
</evidence>
<dbReference type="Proteomes" id="UP001374803">
    <property type="component" value="Chromosome"/>
</dbReference>
<protein>
    <recommendedName>
        <fullName evidence="3">PPM-type phosphatase domain-containing protein</fullName>
    </recommendedName>
</protein>
<name>A0ABZ2LI42_9BACT</name>
<evidence type="ECO:0000313" key="2">
    <source>
        <dbReference type="Proteomes" id="UP001374803"/>
    </source>
</evidence>
<sequence length="233" mass="25610">MNMRLSLETSRAVRCTERFSGSAKSFIRAIVNDQHSVMLMANASWSGFELSSADLSSGLLDIAENVWANQGDVEDPAETFARIVTGFAERIRALSSDSKQPVGWLTQVEIRDGLVRVTWLGADEVWLVSDGGLIQRTYGHLDRRERPGLKTQEWLARGVGGEYLGTEPESLDAPWPLCQGQRLLVLNQFLIRELSAQDIVRHATTGTVEEAANALVNSANAKPYAAAIVIQVQ</sequence>
<proteinExistence type="predicted"/>